<keyword evidence="2" id="KW-1185">Reference proteome</keyword>
<evidence type="ECO:0000313" key="1">
    <source>
        <dbReference type="EMBL" id="CZT14303.1"/>
    </source>
</evidence>
<dbReference type="OrthoDB" id="3643633at2759"/>
<dbReference type="RefSeq" id="XP_023621200.1">
    <property type="nucleotide sequence ID" value="XM_023765432.1"/>
</dbReference>
<gene>
    <name evidence="1" type="ORF">RCC_00280</name>
</gene>
<evidence type="ECO:0000313" key="2">
    <source>
        <dbReference type="Proteomes" id="UP000225277"/>
    </source>
</evidence>
<dbReference type="AlphaFoldDB" id="A0A2D3V252"/>
<name>A0A2D3V252_9PEZI</name>
<organism evidence="1 2">
    <name type="scientific">Ramularia collo-cygni</name>
    <dbReference type="NCBI Taxonomy" id="112498"/>
    <lineage>
        <taxon>Eukaryota</taxon>
        <taxon>Fungi</taxon>
        <taxon>Dikarya</taxon>
        <taxon>Ascomycota</taxon>
        <taxon>Pezizomycotina</taxon>
        <taxon>Dothideomycetes</taxon>
        <taxon>Dothideomycetidae</taxon>
        <taxon>Mycosphaerellales</taxon>
        <taxon>Mycosphaerellaceae</taxon>
        <taxon>Ramularia</taxon>
    </lineage>
</organism>
<proteinExistence type="predicted"/>
<sequence length="467" mass="52193">MPELTWVAEVPTNSSSLFVTARGVGRTKDEHKKVRKHAAQMSAAKRLATIKQKERDVIMELVRQQSSTALERPKAKRHATEEGPPPWFISRLLAESSWYETAVQMNSLGQKSTRNILHGALTHNTSLWQCAVMAAGTHTNTCGLPPSALHSMGTGLIHLRSASLQAVNSAIQASVRDSLTCVAVALMAGWERGCRYGENSAYEMHMAAWRRMKFPPNALEEQNIDTLMDAVMELFKENLDEISIVRTTASSSRPQYPAHLPIGFRVFSLARPETRSLLDIVSRIAENDPTVLGSLWGIREFCVQAIAWGASHSVSIGLEVCPAHEEGWDYPELQALYHIRATCISLNAVLHTVAMDTHKVHWSMDHADALAAHVSSCRHLNTGALMGTKYEAIGLWSRFMMCAISRDPDRDHLLYRWMRLCGVEAWLDLEALLARHIDLHQFLGSRTHDLFRIVTGRAGDLKLHGWE</sequence>
<protein>
    <submittedName>
        <fullName evidence="1">Uncharacterized protein</fullName>
    </submittedName>
</protein>
<accession>A0A2D3V252</accession>
<dbReference type="GeneID" id="35595677"/>
<dbReference type="EMBL" id="FJUY01000001">
    <property type="protein sequence ID" value="CZT14303.1"/>
    <property type="molecule type" value="Genomic_DNA"/>
</dbReference>
<dbReference type="Proteomes" id="UP000225277">
    <property type="component" value="Unassembled WGS sequence"/>
</dbReference>
<reference evidence="1 2" key="1">
    <citation type="submission" date="2016-03" db="EMBL/GenBank/DDBJ databases">
        <authorList>
            <person name="Ploux O."/>
        </authorList>
    </citation>
    <scope>NUCLEOTIDE SEQUENCE [LARGE SCALE GENOMIC DNA]</scope>
    <source>
        <strain evidence="1 2">URUG2</strain>
    </source>
</reference>